<evidence type="ECO:0000313" key="1">
    <source>
        <dbReference type="EMBL" id="KIM77484.1"/>
    </source>
</evidence>
<evidence type="ECO:0000313" key="2">
    <source>
        <dbReference type="Proteomes" id="UP000054166"/>
    </source>
</evidence>
<dbReference type="InParanoid" id="A0A0C3FC94"/>
<accession>A0A0C3FC94</accession>
<proteinExistence type="predicted"/>
<gene>
    <name evidence="1" type="ORF">PILCRDRAFT_616322</name>
</gene>
<dbReference type="Proteomes" id="UP000054166">
    <property type="component" value="Unassembled WGS sequence"/>
</dbReference>
<dbReference type="HOGENOM" id="CLU_2159367_0_0_1"/>
<protein>
    <submittedName>
        <fullName evidence="1">Uncharacterized protein</fullName>
    </submittedName>
</protein>
<keyword evidence="2" id="KW-1185">Reference proteome</keyword>
<dbReference type="EMBL" id="KN833024">
    <property type="protein sequence ID" value="KIM77484.1"/>
    <property type="molecule type" value="Genomic_DNA"/>
</dbReference>
<name>A0A0C3FC94_PILCF</name>
<sequence length="111" mass="12214">MQCISTAEDLVYSKPSRLFVSTSNGSSIGEGRVPIFSPGCPGSTPDDPMVFVHSKCTKRLRVTYPWNSDGSNPRWLPMTVGEILHTTHALPQYQPYAYNNGGEFNSSDCII</sequence>
<dbReference type="AlphaFoldDB" id="A0A0C3FC94"/>
<organism evidence="1 2">
    <name type="scientific">Piloderma croceum (strain F 1598)</name>
    <dbReference type="NCBI Taxonomy" id="765440"/>
    <lineage>
        <taxon>Eukaryota</taxon>
        <taxon>Fungi</taxon>
        <taxon>Dikarya</taxon>
        <taxon>Basidiomycota</taxon>
        <taxon>Agaricomycotina</taxon>
        <taxon>Agaricomycetes</taxon>
        <taxon>Agaricomycetidae</taxon>
        <taxon>Atheliales</taxon>
        <taxon>Atheliaceae</taxon>
        <taxon>Piloderma</taxon>
    </lineage>
</organism>
<reference evidence="1 2" key="1">
    <citation type="submission" date="2014-04" db="EMBL/GenBank/DDBJ databases">
        <authorList>
            <consortium name="DOE Joint Genome Institute"/>
            <person name="Kuo A."/>
            <person name="Tarkka M."/>
            <person name="Buscot F."/>
            <person name="Kohler A."/>
            <person name="Nagy L.G."/>
            <person name="Floudas D."/>
            <person name="Copeland A."/>
            <person name="Barry K.W."/>
            <person name="Cichocki N."/>
            <person name="Veneault-Fourrey C."/>
            <person name="LaButti K."/>
            <person name="Lindquist E.A."/>
            <person name="Lipzen A."/>
            <person name="Lundell T."/>
            <person name="Morin E."/>
            <person name="Murat C."/>
            <person name="Sun H."/>
            <person name="Tunlid A."/>
            <person name="Henrissat B."/>
            <person name="Grigoriev I.V."/>
            <person name="Hibbett D.S."/>
            <person name="Martin F."/>
            <person name="Nordberg H.P."/>
            <person name="Cantor M.N."/>
            <person name="Hua S.X."/>
        </authorList>
    </citation>
    <scope>NUCLEOTIDE SEQUENCE [LARGE SCALE GENOMIC DNA]</scope>
    <source>
        <strain evidence="1 2">F 1598</strain>
    </source>
</reference>
<reference evidence="2" key="2">
    <citation type="submission" date="2015-01" db="EMBL/GenBank/DDBJ databases">
        <title>Evolutionary Origins and Diversification of the Mycorrhizal Mutualists.</title>
        <authorList>
            <consortium name="DOE Joint Genome Institute"/>
            <consortium name="Mycorrhizal Genomics Consortium"/>
            <person name="Kohler A."/>
            <person name="Kuo A."/>
            <person name="Nagy L.G."/>
            <person name="Floudas D."/>
            <person name="Copeland A."/>
            <person name="Barry K.W."/>
            <person name="Cichocki N."/>
            <person name="Veneault-Fourrey C."/>
            <person name="LaButti K."/>
            <person name="Lindquist E.A."/>
            <person name="Lipzen A."/>
            <person name="Lundell T."/>
            <person name="Morin E."/>
            <person name="Murat C."/>
            <person name="Riley R."/>
            <person name="Ohm R."/>
            <person name="Sun H."/>
            <person name="Tunlid A."/>
            <person name="Henrissat B."/>
            <person name="Grigoriev I.V."/>
            <person name="Hibbett D.S."/>
            <person name="Martin F."/>
        </authorList>
    </citation>
    <scope>NUCLEOTIDE SEQUENCE [LARGE SCALE GENOMIC DNA]</scope>
    <source>
        <strain evidence="2">F 1598</strain>
    </source>
</reference>